<feature type="transmembrane region" description="Helical" evidence="1">
    <location>
        <begin position="252"/>
        <end position="273"/>
    </location>
</feature>
<evidence type="ECO:0000313" key="3">
    <source>
        <dbReference type="Proteomes" id="UP000181917"/>
    </source>
</evidence>
<proteinExistence type="predicted"/>
<sequence length="284" mass="29264">MTGFMSERVQAAADNGTVLVGVLCLALVFLFFALQRKPPRSLKTDPAMLPSTFFTGVMAAALFAGLTGGGISEMIGAGLAAGGAYGLFCSFVRQRPARSVSLHLVRSFIEFIIAAAAVFYATTAYFELAAQSSAAGLPRPFWTAAYIALLAAAFIAVLPNTLHKMGSHGSILDVGICTYAALVLLTFCLAPTGLATLELPGDGWIWAIAGVAVVLIASVLAPGAVTAAGGLFLLLGGVLLDAAVGADFLPSSLVSASVLGAYAVCFWLCLSLTRKVLPPVVQMR</sequence>
<feature type="transmembrane region" description="Helical" evidence="1">
    <location>
        <begin position="141"/>
        <end position="162"/>
    </location>
</feature>
<dbReference type="KEGG" id="acry:AC20117_15820"/>
<feature type="transmembrane region" description="Helical" evidence="1">
    <location>
        <begin position="228"/>
        <end position="246"/>
    </location>
</feature>
<dbReference type="EMBL" id="FNKH01000002">
    <property type="protein sequence ID" value="SDQ25516.1"/>
    <property type="molecule type" value="Genomic_DNA"/>
</dbReference>
<feature type="transmembrane region" description="Helical" evidence="1">
    <location>
        <begin position="174"/>
        <end position="197"/>
    </location>
</feature>
<gene>
    <name evidence="2" type="ORF">SAMN04489742_0289</name>
</gene>
<dbReference type="RefSeq" id="WP_074698740.1">
    <property type="nucleotide sequence ID" value="NZ_CP018863.1"/>
</dbReference>
<name>A0A1H0ZEC6_9MICC</name>
<reference evidence="2 3" key="1">
    <citation type="submission" date="2016-10" db="EMBL/GenBank/DDBJ databases">
        <authorList>
            <person name="de Groot N.N."/>
        </authorList>
    </citation>
    <scope>NUCLEOTIDE SEQUENCE [LARGE SCALE GENOMIC DNA]</scope>
    <source>
        <strain evidence="2 3">DSM 20117</strain>
    </source>
</reference>
<accession>A0A1H0ZEC6</accession>
<feature type="transmembrane region" description="Helical" evidence="1">
    <location>
        <begin position="74"/>
        <end position="92"/>
    </location>
</feature>
<feature type="transmembrane region" description="Helical" evidence="1">
    <location>
        <begin position="46"/>
        <end position="68"/>
    </location>
</feature>
<keyword evidence="1" id="KW-0812">Transmembrane</keyword>
<feature type="transmembrane region" description="Helical" evidence="1">
    <location>
        <begin position="203"/>
        <end position="221"/>
    </location>
</feature>
<evidence type="ECO:0000256" key="1">
    <source>
        <dbReference type="SAM" id="Phobius"/>
    </source>
</evidence>
<keyword evidence="3" id="KW-1185">Reference proteome</keyword>
<keyword evidence="1" id="KW-1133">Transmembrane helix</keyword>
<keyword evidence="1" id="KW-0472">Membrane</keyword>
<feature type="transmembrane region" description="Helical" evidence="1">
    <location>
        <begin position="104"/>
        <end position="121"/>
    </location>
</feature>
<feature type="transmembrane region" description="Helical" evidence="1">
    <location>
        <begin position="16"/>
        <end position="34"/>
    </location>
</feature>
<dbReference type="STRING" id="37928.SAMN04489742_0289"/>
<organism evidence="2 3">
    <name type="scientific">Crystallibacter crystallopoietes</name>
    <dbReference type="NCBI Taxonomy" id="37928"/>
    <lineage>
        <taxon>Bacteria</taxon>
        <taxon>Bacillati</taxon>
        <taxon>Actinomycetota</taxon>
        <taxon>Actinomycetes</taxon>
        <taxon>Micrococcales</taxon>
        <taxon>Micrococcaceae</taxon>
        <taxon>Crystallibacter</taxon>
    </lineage>
</organism>
<dbReference type="AlphaFoldDB" id="A0A1H0ZEC6"/>
<dbReference type="Proteomes" id="UP000181917">
    <property type="component" value="Unassembled WGS sequence"/>
</dbReference>
<evidence type="ECO:0000313" key="2">
    <source>
        <dbReference type="EMBL" id="SDQ25516.1"/>
    </source>
</evidence>
<dbReference type="OrthoDB" id="9947942at2"/>
<protein>
    <submittedName>
        <fullName evidence="2">Uncharacterized protein</fullName>
    </submittedName>
</protein>